<accession>J0WQE9</accession>
<proteinExistence type="predicted"/>
<sequence>MLNTDDVRPLLWRAARFVQHFSLVLATLREAGIITLSGSDLRLFLGTAAAGAIVHFGLLPRRSRALNATLSSLSWTGHTLETIRNFHRFSRHLTPLSAFALCACACAMIVAVFRKTSFPNVLRAHRCSTWRALLIILNFTALLLNAHLILSDLSSTPLYWCYVLGMPILAFSAVLYWPLCALQDAFARWRIRRRATGAAARLPPEIQLQIFQLLRMRSRFGATECLPRGFRSFESWRAIPFAAARDLASAARVCAAWHGAATEALYTDVSFRHEKDVIALTLTLAARPELAVVVRRILLPEDAPYSPSQYSTVRVKYDDFARAVDRLLALCTGATEVLLFRDSMPLTDVPGFRAAGHLRTVTIYGGPAFASGRQDDPQNRAEVDVLALLQHLPHLESLALDRQFVVFDAPIIPPPMLSALRNIHTLRLGECTVDVAALVRLLRALPRLRVADLRHVTFAPADTHTALSFLFSAQLGTLTELTLHVTRHKHLHPVPRILISDLGDFTALRVLRIDVPMLCALRIAPPRLEHLAVSMAPSSSTPYFRRVVEKSIFTAAGNVRAVARNMPGLRSVQVWDEVALALLPAWRVAAIMLRVSLAPAGVDVAVNLLQSRGRAWHWVYGIVRLDFAPKARVLGDIASARIDVQCCFFKERVFDQSQVLIDGGSARGGFESRLGKLVFERKHRSARAATATSGCAGARLKRAGV</sequence>
<organism evidence="2 3">
    <name type="scientific">Auricularia subglabra (strain TFB-10046 / SS5)</name>
    <name type="common">White-rot fungus</name>
    <name type="synonym">Auricularia delicata (strain TFB10046)</name>
    <dbReference type="NCBI Taxonomy" id="717982"/>
    <lineage>
        <taxon>Eukaryota</taxon>
        <taxon>Fungi</taxon>
        <taxon>Dikarya</taxon>
        <taxon>Basidiomycota</taxon>
        <taxon>Agaricomycotina</taxon>
        <taxon>Agaricomycetes</taxon>
        <taxon>Auriculariales</taxon>
        <taxon>Auriculariaceae</taxon>
        <taxon>Auricularia</taxon>
    </lineage>
</organism>
<dbReference type="Proteomes" id="UP000006514">
    <property type="component" value="Unassembled WGS sequence"/>
</dbReference>
<feature type="transmembrane region" description="Helical" evidence="1">
    <location>
        <begin position="157"/>
        <end position="179"/>
    </location>
</feature>
<reference evidence="3" key="1">
    <citation type="journal article" date="2012" name="Science">
        <title>The Paleozoic origin of enzymatic lignin decomposition reconstructed from 31 fungal genomes.</title>
        <authorList>
            <person name="Floudas D."/>
            <person name="Binder M."/>
            <person name="Riley R."/>
            <person name="Barry K."/>
            <person name="Blanchette R.A."/>
            <person name="Henrissat B."/>
            <person name="Martinez A.T."/>
            <person name="Otillar R."/>
            <person name="Spatafora J.W."/>
            <person name="Yadav J.S."/>
            <person name="Aerts A."/>
            <person name="Benoit I."/>
            <person name="Boyd A."/>
            <person name="Carlson A."/>
            <person name="Copeland A."/>
            <person name="Coutinho P.M."/>
            <person name="de Vries R.P."/>
            <person name="Ferreira P."/>
            <person name="Findley K."/>
            <person name="Foster B."/>
            <person name="Gaskell J."/>
            <person name="Glotzer D."/>
            <person name="Gorecki P."/>
            <person name="Heitman J."/>
            <person name="Hesse C."/>
            <person name="Hori C."/>
            <person name="Igarashi K."/>
            <person name="Jurgens J.A."/>
            <person name="Kallen N."/>
            <person name="Kersten P."/>
            <person name="Kohler A."/>
            <person name="Kuees U."/>
            <person name="Kumar T.K.A."/>
            <person name="Kuo A."/>
            <person name="LaButti K."/>
            <person name="Larrondo L.F."/>
            <person name="Lindquist E."/>
            <person name="Ling A."/>
            <person name="Lombard V."/>
            <person name="Lucas S."/>
            <person name="Lundell T."/>
            <person name="Martin R."/>
            <person name="McLaughlin D.J."/>
            <person name="Morgenstern I."/>
            <person name="Morin E."/>
            <person name="Murat C."/>
            <person name="Nagy L.G."/>
            <person name="Nolan M."/>
            <person name="Ohm R.A."/>
            <person name="Patyshakuliyeva A."/>
            <person name="Rokas A."/>
            <person name="Ruiz-Duenas F.J."/>
            <person name="Sabat G."/>
            <person name="Salamov A."/>
            <person name="Samejima M."/>
            <person name="Schmutz J."/>
            <person name="Slot J.C."/>
            <person name="St John F."/>
            <person name="Stenlid J."/>
            <person name="Sun H."/>
            <person name="Sun S."/>
            <person name="Syed K."/>
            <person name="Tsang A."/>
            <person name="Wiebenga A."/>
            <person name="Young D."/>
            <person name="Pisabarro A."/>
            <person name="Eastwood D.C."/>
            <person name="Martin F."/>
            <person name="Cullen D."/>
            <person name="Grigoriev I.V."/>
            <person name="Hibbett D.S."/>
        </authorList>
    </citation>
    <scope>NUCLEOTIDE SEQUENCE [LARGE SCALE GENOMIC DNA]</scope>
    <source>
        <strain evidence="3">TFB10046</strain>
    </source>
</reference>
<gene>
    <name evidence="2" type="ORF">AURDEDRAFT_131337</name>
</gene>
<feature type="transmembrane region" description="Helical" evidence="1">
    <location>
        <begin position="93"/>
        <end position="113"/>
    </location>
</feature>
<feature type="transmembrane region" description="Helical" evidence="1">
    <location>
        <begin position="133"/>
        <end position="150"/>
    </location>
</feature>
<feature type="transmembrane region" description="Helical" evidence="1">
    <location>
        <begin position="41"/>
        <end position="59"/>
    </location>
</feature>
<keyword evidence="1" id="KW-0812">Transmembrane</keyword>
<keyword evidence="3" id="KW-1185">Reference proteome</keyword>
<keyword evidence="1" id="KW-1133">Transmembrane helix</keyword>
<dbReference type="eggNOG" id="ENOG502R0SF">
    <property type="taxonomic scope" value="Eukaryota"/>
</dbReference>
<evidence type="ECO:0000256" key="1">
    <source>
        <dbReference type="SAM" id="Phobius"/>
    </source>
</evidence>
<dbReference type="EMBL" id="JH688001">
    <property type="protein sequence ID" value="EJD34104.1"/>
    <property type="molecule type" value="Genomic_DNA"/>
</dbReference>
<dbReference type="Gene3D" id="3.80.10.10">
    <property type="entry name" value="Ribonuclease Inhibitor"/>
    <property type="match status" value="1"/>
</dbReference>
<dbReference type="AlphaFoldDB" id="J0WQE9"/>
<dbReference type="InParanoid" id="J0WQE9"/>
<protein>
    <submittedName>
        <fullName evidence="2">Uncharacterized protein</fullName>
    </submittedName>
</protein>
<dbReference type="Gene3D" id="1.20.1280.50">
    <property type="match status" value="1"/>
</dbReference>
<dbReference type="InterPro" id="IPR032675">
    <property type="entry name" value="LRR_dom_sf"/>
</dbReference>
<dbReference type="KEGG" id="adl:AURDEDRAFT_131337"/>
<dbReference type="SUPFAM" id="SSF52047">
    <property type="entry name" value="RNI-like"/>
    <property type="match status" value="1"/>
</dbReference>
<name>J0WQE9_AURST</name>
<keyword evidence="1" id="KW-0472">Membrane</keyword>
<evidence type="ECO:0000313" key="3">
    <source>
        <dbReference type="Proteomes" id="UP000006514"/>
    </source>
</evidence>
<evidence type="ECO:0000313" key="2">
    <source>
        <dbReference type="EMBL" id="EJD34104.1"/>
    </source>
</evidence>